<dbReference type="STRING" id="425514.SAMN05443550_10978"/>
<accession>A0A1H4G8V4</accession>
<organism evidence="1 2">
    <name type="scientific">Pedobacter hartonius</name>
    <dbReference type="NCBI Taxonomy" id="425514"/>
    <lineage>
        <taxon>Bacteria</taxon>
        <taxon>Pseudomonadati</taxon>
        <taxon>Bacteroidota</taxon>
        <taxon>Sphingobacteriia</taxon>
        <taxon>Sphingobacteriales</taxon>
        <taxon>Sphingobacteriaceae</taxon>
        <taxon>Pedobacter</taxon>
    </lineage>
</organism>
<name>A0A1H4G8V4_9SPHI</name>
<sequence length="91" mass="10096">MESIYITEAQTTLPDGEIARGPITTTDHETFFFDNTLGTMDLKLEMKKGDIGWYQSGATEVANAEQMIDELGVYIDNHLGNSPIVNKISLE</sequence>
<dbReference type="Proteomes" id="UP000198850">
    <property type="component" value="Unassembled WGS sequence"/>
</dbReference>
<dbReference type="OrthoDB" id="769353at2"/>
<gene>
    <name evidence="1" type="ORF">SAMN05443550_10978</name>
</gene>
<evidence type="ECO:0000313" key="2">
    <source>
        <dbReference type="Proteomes" id="UP000198850"/>
    </source>
</evidence>
<keyword evidence="2" id="KW-1185">Reference proteome</keyword>
<dbReference type="AlphaFoldDB" id="A0A1H4G8V4"/>
<proteinExistence type="predicted"/>
<reference evidence="1 2" key="1">
    <citation type="submission" date="2016-10" db="EMBL/GenBank/DDBJ databases">
        <authorList>
            <person name="de Groot N.N."/>
        </authorList>
    </citation>
    <scope>NUCLEOTIDE SEQUENCE [LARGE SCALE GENOMIC DNA]</scope>
    <source>
        <strain evidence="1 2">DSM 19033</strain>
    </source>
</reference>
<evidence type="ECO:0000313" key="1">
    <source>
        <dbReference type="EMBL" id="SEB05298.1"/>
    </source>
</evidence>
<dbReference type="EMBL" id="FNRA01000009">
    <property type="protein sequence ID" value="SEB05298.1"/>
    <property type="molecule type" value="Genomic_DNA"/>
</dbReference>
<dbReference type="RefSeq" id="WP_090558341.1">
    <property type="nucleotide sequence ID" value="NZ_FNRA01000009.1"/>
</dbReference>
<protein>
    <submittedName>
        <fullName evidence="1">Uncharacterized protein</fullName>
    </submittedName>
</protein>